<reference evidence="1 3" key="1">
    <citation type="submission" date="2013-02" db="EMBL/GenBank/DDBJ databases">
        <title>The Genome Sequence of Enterococcus moraviensis BAA-383.</title>
        <authorList>
            <consortium name="The Broad Institute Genome Sequencing Platform"/>
            <consortium name="The Broad Institute Genome Sequencing Center for Infectious Disease"/>
            <person name="Earl A.M."/>
            <person name="Gilmore M.S."/>
            <person name="Lebreton F."/>
            <person name="Walker B."/>
            <person name="Young S.K."/>
            <person name="Zeng Q."/>
            <person name="Gargeya S."/>
            <person name="Fitzgerald M."/>
            <person name="Haas B."/>
            <person name="Abouelleil A."/>
            <person name="Alvarado L."/>
            <person name="Arachchi H.M."/>
            <person name="Berlin A.M."/>
            <person name="Chapman S.B."/>
            <person name="Dewar J."/>
            <person name="Goldberg J."/>
            <person name="Griggs A."/>
            <person name="Gujja S."/>
            <person name="Hansen M."/>
            <person name="Howarth C."/>
            <person name="Imamovic A."/>
            <person name="Larimer J."/>
            <person name="McCowan C."/>
            <person name="Murphy C."/>
            <person name="Neiman D."/>
            <person name="Pearson M."/>
            <person name="Priest M."/>
            <person name="Roberts A."/>
            <person name="Saif S."/>
            <person name="Shea T."/>
            <person name="Sisk P."/>
            <person name="Sykes S."/>
            <person name="Wortman J."/>
            <person name="Nusbaum C."/>
            <person name="Birren B."/>
        </authorList>
    </citation>
    <scope>NUCLEOTIDE SEQUENCE [LARGE SCALE GENOMIC DNA]</scope>
    <source>
        <strain evidence="1 3">ATCC BAA-383</strain>
    </source>
</reference>
<evidence type="ECO:0000313" key="3">
    <source>
        <dbReference type="Proteomes" id="UP000013781"/>
    </source>
</evidence>
<keyword evidence="4" id="KW-1185">Reference proteome</keyword>
<dbReference type="AlphaFoldDB" id="R2TS97"/>
<dbReference type="Proteomes" id="UP000014157">
    <property type="component" value="Unassembled WGS sequence"/>
</dbReference>
<gene>
    <name evidence="2" type="ORF">I586_01037</name>
    <name evidence="1" type="ORF">UAY_00829</name>
</gene>
<dbReference type="Proteomes" id="UP000013781">
    <property type="component" value="Unassembled WGS sequence"/>
</dbReference>
<protein>
    <recommendedName>
        <fullName evidence="5">Late competence protein ComGG</fullName>
    </recommendedName>
</protein>
<organism evidence="1 3">
    <name type="scientific">Enterococcus moraviensis ATCC BAA-383</name>
    <dbReference type="NCBI Taxonomy" id="1158609"/>
    <lineage>
        <taxon>Bacteria</taxon>
        <taxon>Bacillati</taxon>
        <taxon>Bacillota</taxon>
        <taxon>Bacilli</taxon>
        <taxon>Lactobacillales</taxon>
        <taxon>Enterococcaceae</taxon>
        <taxon>Enterococcus</taxon>
    </lineage>
</organism>
<evidence type="ECO:0008006" key="5">
    <source>
        <dbReference type="Google" id="ProtNLM"/>
    </source>
</evidence>
<dbReference type="OrthoDB" id="2186022at2"/>
<dbReference type="PATRIC" id="fig|1158609.3.peg.791"/>
<accession>R2TS97</accession>
<name>R2TS97_9ENTE</name>
<reference evidence="2 4" key="2">
    <citation type="submission" date="2013-03" db="EMBL/GenBank/DDBJ databases">
        <title>The Genome Sequence of Enterococcus moraviensis BAA-383 (PacBio/Illumina hybrid assembly).</title>
        <authorList>
            <consortium name="The Broad Institute Genomics Platform"/>
            <consortium name="The Broad Institute Genome Sequencing Center for Infectious Disease"/>
            <person name="Earl A."/>
            <person name="Russ C."/>
            <person name="Gilmore M."/>
            <person name="Surin D."/>
            <person name="Walker B."/>
            <person name="Young S."/>
            <person name="Zeng Q."/>
            <person name="Gargeya S."/>
            <person name="Fitzgerald M."/>
            <person name="Haas B."/>
            <person name="Abouelleil A."/>
            <person name="Allen A.W."/>
            <person name="Alvarado L."/>
            <person name="Arachchi H.M."/>
            <person name="Berlin A.M."/>
            <person name="Chapman S.B."/>
            <person name="Gainer-Dewar J."/>
            <person name="Goldberg J."/>
            <person name="Griggs A."/>
            <person name="Gujja S."/>
            <person name="Hansen M."/>
            <person name="Howarth C."/>
            <person name="Imamovic A."/>
            <person name="Ireland A."/>
            <person name="Larimer J."/>
            <person name="McCowan C."/>
            <person name="Murphy C."/>
            <person name="Pearson M."/>
            <person name="Poon T.W."/>
            <person name="Priest M."/>
            <person name="Roberts A."/>
            <person name="Saif S."/>
            <person name="Shea T."/>
            <person name="Sisk P."/>
            <person name="Sykes S."/>
            <person name="Wortman J."/>
            <person name="Nusbaum C."/>
            <person name="Birren B."/>
        </authorList>
    </citation>
    <scope>NUCLEOTIDE SEQUENCE [LARGE SCALE GENOMIC DNA]</scope>
    <source>
        <strain evidence="2 4">ATCC BAA-383</strain>
    </source>
</reference>
<proteinExistence type="predicted"/>
<comment type="caution">
    <text evidence="1">The sequence shown here is derived from an EMBL/GenBank/DDBJ whole genome shotgun (WGS) entry which is preliminary data.</text>
</comment>
<dbReference type="RefSeq" id="WP_010764226.1">
    <property type="nucleotide sequence ID" value="NZ_ASWB01000001.1"/>
</dbReference>
<dbReference type="NCBIfam" id="NF041014">
    <property type="entry name" value="pilin_ComGG_2"/>
    <property type="match status" value="1"/>
</dbReference>
<dbReference type="EMBL" id="AJAS01000008">
    <property type="protein sequence ID" value="EOI03082.1"/>
    <property type="molecule type" value="Genomic_DNA"/>
</dbReference>
<evidence type="ECO:0000313" key="4">
    <source>
        <dbReference type="Proteomes" id="UP000014157"/>
    </source>
</evidence>
<dbReference type="EMBL" id="ASWB01000001">
    <property type="protein sequence ID" value="EOT74041.1"/>
    <property type="molecule type" value="Genomic_DNA"/>
</dbReference>
<dbReference type="HOGENOM" id="CLU_142771_0_0_9"/>
<dbReference type="eggNOG" id="ENOG50306HR">
    <property type="taxonomic scope" value="Bacteria"/>
</dbReference>
<dbReference type="STRING" id="155617.RV09_GL002834"/>
<evidence type="ECO:0000313" key="1">
    <source>
        <dbReference type="EMBL" id="EOI03082.1"/>
    </source>
</evidence>
<sequence>MNKRYNGGILLTTLLLVFLFSFIFMLILEDFQLTQAFTKKTKDYYIAKIMVSMFLSDRKKEQKSFEKKGEQRYSTGILQYEYNETIVWFTIEVNQATYKFKEEYHKSKKADRLVKDEVK</sequence>
<dbReference type="InterPro" id="IPR047665">
    <property type="entry name" value="ComGG_streptococcus-type"/>
</dbReference>
<evidence type="ECO:0000313" key="2">
    <source>
        <dbReference type="EMBL" id="EOT74041.1"/>
    </source>
</evidence>